<organism evidence="6 7">
    <name type="scientific">Eragrostis curvula</name>
    <name type="common">weeping love grass</name>
    <dbReference type="NCBI Taxonomy" id="38414"/>
    <lineage>
        <taxon>Eukaryota</taxon>
        <taxon>Viridiplantae</taxon>
        <taxon>Streptophyta</taxon>
        <taxon>Embryophyta</taxon>
        <taxon>Tracheophyta</taxon>
        <taxon>Spermatophyta</taxon>
        <taxon>Magnoliopsida</taxon>
        <taxon>Liliopsida</taxon>
        <taxon>Poales</taxon>
        <taxon>Poaceae</taxon>
        <taxon>PACMAD clade</taxon>
        <taxon>Chloridoideae</taxon>
        <taxon>Eragrostideae</taxon>
        <taxon>Eragrostidinae</taxon>
        <taxon>Eragrostis</taxon>
    </lineage>
</organism>
<reference evidence="6 7" key="1">
    <citation type="journal article" date="2019" name="Sci. Rep.">
        <title>A high-quality genome of Eragrostis curvula grass provides insights into Poaceae evolution and supports new strategies to enhance forage quality.</title>
        <authorList>
            <person name="Carballo J."/>
            <person name="Santos B.A.C.M."/>
            <person name="Zappacosta D."/>
            <person name="Garbus I."/>
            <person name="Selva J.P."/>
            <person name="Gallo C.A."/>
            <person name="Diaz A."/>
            <person name="Albertini E."/>
            <person name="Caccamo M."/>
            <person name="Echenique V."/>
        </authorList>
    </citation>
    <scope>NUCLEOTIDE SEQUENCE [LARGE SCALE GENOMIC DNA]</scope>
    <source>
        <strain evidence="7">cv. Victoria</strain>
        <tissue evidence="6">Leaf</tissue>
    </source>
</reference>
<comment type="caution">
    <text evidence="6">The sequence shown here is derived from an EMBL/GenBank/DDBJ whole genome shotgun (WGS) entry which is preliminary data.</text>
</comment>
<dbReference type="Gramene" id="TVU27325">
    <property type="protein sequence ID" value="TVU27325"/>
    <property type="gene ID" value="EJB05_29927"/>
</dbReference>
<dbReference type="InterPro" id="IPR006121">
    <property type="entry name" value="HMA_dom"/>
</dbReference>
<protein>
    <recommendedName>
        <fullName evidence="5">HMA domain-containing protein</fullName>
    </recommendedName>
</protein>
<evidence type="ECO:0000313" key="6">
    <source>
        <dbReference type="EMBL" id="TVU27325.1"/>
    </source>
</evidence>
<dbReference type="Gene3D" id="3.30.70.100">
    <property type="match status" value="2"/>
</dbReference>
<proteinExistence type="inferred from homology"/>
<evidence type="ECO:0000256" key="4">
    <source>
        <dbReference type="SAM" id="MobiDB-lite"/>
    </source>
</evidence>
<evidence type="ECO:0000256" key="1">
    <source>
        <dbReference type="ARBA" id="ARBA00022723"/>
    </source>
</evidence>
<feature type="compositionally biased region" description="Basic and acidic residues" evidence="4">
    <location>
        <begin position="240"/>
        <end position="294"/>
    </location>
</feature>
<dbReference type="OrthoDB" id="785630at2759"/>
<dbReference type="Pfam" id="PF00403">
    <property type="entry name" value="HMA"/>
    <property type="match status" value="2"/>
</dbReference>
<keyword evidence="2" id="KW-0636">Prenylation</keyword>
<evidence type="ECO:0000313" key="7">
    <source>
        <dbReference type="Proteomes" id="UP000324897"/>
    </source>
</evidence>
<feature type="non-terminal residue" evidence="6">
    <location>
        <position position="1"/>
    </location>
</feature>
<evidence type="ECO:0000256" key="2">
    <source>
        <dbReference type="ARBA" id="ARBA00023289"/>
    </source>
</evidence>
<dbReference type="Proteomes" id="UP000324897">
    <property type="component" value="Chromosome 2"/>
</dbReference>
<evidence type="ECO:0000256" key="3">
    <source>
        <dbReference type="ARBA" id="ARBA00024045"/>
    </source>
</evidence>
<feature type="domain" description="HMA" evidence="5">
    <location>
        <begin position="46"/>
        <end position="113"/>
    </location>
</feature>
<dbReference type="InterPro" id="IPR044577">
    <property type="entry name" value="HIPP4/7/8/17/18/19"/>
</dbReference>
<dbReference type="InterPro" id="IPR036163">
    <property type="entry name" value="HMA_dom_sf"/>
</dbReference>
<keyword evidence="7" id="KW-1185">Reference proteome</keyword>
<comment type="similarity">
    <text evidence="3">Belongs to the HIPP family.</text>
</comment>
<keyword evidence="1" id="KW-0479">Metal-binding</keyword>
<dbReference type="PANTHER" id="PTHR46195:SF7">
    <property type="entry name" value="OS07G0298900 PROTEIN"/>
    <property type="match status" value="1"/>
</dbReference>
<dbReference type="AlphaFoldDB" id="A0A5J9UUU0"/>
<dbReference type="SUPFAM" id="SSF55008">
    <property type="entry name" value="HMA, heavy metal-associated domain"/>
    <property type="match status" value="2"/>
</dbReference>
<accession>A0A5J9UUU0</accession>
<dbReference type="EMBL" id="RWGY01000013">
    <property type="protein sequence ID" value="TVU27325.1"/>
    <property type="molecule type" value="Genomic_DNA"/>
</dbReference>
<name>A0A5J9UUU0_9POAL</name>
<dbReference type="GO" id="GO:0046872">
    <property type="term" value="F:metal ion binding"/>
    <property type="evidence" value="ECO:0007669"/>
    <property type="project" value="UniProtKB-KW"/>
</dbReference>
<feature type="region of interest" description="Disordered" evidence="4">
    <location>
        <begin position="224"/>
        <end position="309"/>
    </location>
</feature>
<feature type="domain" description="HMA" evidence="5">
    <location>
        <begin position="151"/>
        <end position="214"/>
    </location>
</feature>
<sequence length="395" mass="42893">MAKRRTKGRDDDATEAPKGAVTGTGVEEERDMASEKGAGDAVAAAEDDVVIRASVHCDGCARKLRRSLQRFDGVGEVSVDSRTNKVIMRGPRAVESAREALEIVERKTGKKATLLSPPLDKLPLPAVKGAQAKKDDADGDLANEIADVDTEMVVVLRMNMHCDACSEEIKRRILKIEGVKEAVPLLKSSQMMVKGMVEPATLVGFIRNSTGRKAAIIRAEPLDLLPTTKSPPMDAPVMEAETKHQDPTDNLGEKKDGHDKEAPPQEEDHAGEKLIGTEKPSHDHGAEGHVDTHDGGAPNNGGGDGVVLENNKKDDRLFTVPLPPGVVTVAPEMALTKINPYYSYPAVYPYAHLHHYYQCPPQYYPYAYNPPAMYGYPHYPAEAFSEENPNACTIA</sequence>
<feature type="region of interest" description="Disordered" evidence="4">
    <location>
        <begin position="1"/>
        <end position="42"/>
    </location>
</feature>
<dbReference type="PROSITE" id="PS50846">
    <property type="entry name" value="HMA_2"/>
    <property type="match status" value="2"/>
</dbReference>
<keyword evidence="2" id="KW-0449">Lipoprotein</keyword>
<dbReference type="PANTHER" id="PTHR46195">
    <property type="entry name" value="HEAVY METAL-ASSOCIATED ISOPRENYLATED PLANT PROTEIN 7"/>
    <property type="match status" value="1"/>
</dbReference>
<gene>
    <name evidence="6" type="ORF">EJB05_29927</name>
</gene>
<evidence type="ECO:0000259" key="5">
    <source>
        <dbReference type="PROSITE" id="PS50846"/>
    </source>
</evidence>
<dbReference type="CDD" id="cd00371">
    <property type="entry name" value="HMA"/>
    <property type="match status" value="2"/>
</dbReference>